<feature type="domain" description="PAC" evidence="8">
    <location>
        <begin position="55"/>
        <end position="107"/>
    </location>
</feature>
<dbReference type="Gene3D" id="3.40.50.300">
    <property type="entry name" value="P-loop containing nucleotide triphosphate hydrolases"/>
    <property type="match status" value="1"/>
</dbReference>
<keyword evidence="3" id="KW-0805">Transcription regulation</keyword>
<feature type="domain" description="Sigma-54 factor interaction" evidence="6">
    <location>
        <begin position="245"/>
        <end position="475"/>
    </location>
</feature>
<dbReference type="Gene3D" id="1.10.10.60">
    <property type="entry name" value="Homeodomain-like"/>
    <property type="match status" value="1"/>
</dbReference>
<evidence type="ECO:0000256" key="1">
    <source>
        <dbReference type="ARBA" id="ARBA00022741"/>
    </source>
</evidence>
<dbReference type="Proteomes" id="UP000192569">
    <property type="component" value="Chromosome I"/>
</dbReference>
<keyword evidence="1" id="KW-0547">Nucleotide-binding</keyword>
<keyword evidence="2" id="KW-0067">ATP-binding</keyword>
<dbReference type="OrthoDB" id="9803970at2"/>
<accession>A0A1W1V5E2</accession>
<dbReference type="SMART" id="SM00382">
    <property type="entry name" value="AAA"/>
    <property type="match status" value="1"/>
</dbReference>
<dbReference type="AlphaFoldDB" id="A0A1W1V5E2"/>
<dbReference type="Pfam" id="PF02954">
    <property type="entry name" value="HTH_8"/>
    <property type="match status" value="1"/>
</dbReference>
<dbReference type="PROSITE" id="PS50113">
    <property type="entry name" value="PAC"/>
    <property type="match status" value="1"/>
</dbReference>
<dbReference type="InterPro" id="IPR013656">
    <property type="entry name" value="PAS_4"/>
</dbReference>
<dbReference type="InterPro" id="IPR000700">
    <property type="entry name" value="PAS-assoc_C"/>
</dbReference>
<dbReference type="PROSITE" id="PS00675">
    <property type="entry name" value="SIGMA54_INTERACT_1"/>
    <property type="match status" value="1"/>
</dbReference>
<dbReference type="InterPro" id="IPR003593">
    <property type="entry name" value="AAA+_ATPase"/>
</dbReference>
<dbReference type="InterPro" id="IPR025943">
    <property type="entry name" value="Sigma_54_int_dom_ATP-bd_2"/>
</dbReference>
<evidence type="ECO:0000256" key="3">
    <source>
        <dbReference type="ARBA" id="ARBA00023015"/>
    </source>
</evidence>
<gene>
    <name evidence="9" type="ORF">SAMN00808754_0035</name>
</gene>
<dbReference type="PRINTS" id="PR01590">
    <property type="entry name" value="HTHFIS"/>
</dbReference>
<protein>
    <submittedName>
        <fullName evidence="9">Transcriptional regulator</fullName>
    </submittedName>
</protein>
<dbReference type="GO" id="GO:0006355">
    <property type="term" value="P:regulation of DNA-templated transcription"/>
    <property type="evidence" value="ECO:0007669"/>
    <property type="project" value="InterPro"/>
</dbReference>
<evidence type="ECO:0000313" key="10">
    <source>
        <dbReference type="Proteomes" id="UP000192569"/>
    </source>
</evidence>
<dbReference type="SUPFAM" id="SSF46689">
    <property type="entry name" value="Homeodomain-like"/>
    <property type="match status" value="1"/>
</dbReference>
<dbReference type="GO" id="GO:0043565">
    <property type="term" value="F:sequence-specific DNA binding"/>
    <property type="evidence" value="ECO:0007669"/>
    <property type="project" value="InterPro"/>
</dbReference>
<evidence type="ECO:0000259" key="6">
    <source>
        <dbReference type="PROSITE" id="PS50045"/>
    </source>
</evidence>
<evidence type="ECO:0000256" key="5">
    <source>
        <dbReference type="ARBA" id="ARBA00023163"/>
    </source>
</evidence>
<dbReference type="InterPro" id="IPR027417">
    <property type="entry name" value="P-loop_NTPase"/>
</dbReference>
<evidence type="ECO:0000259" key="7">
    <source>
        <dbReference type="PROSITE" id="PS50112"/>
    </source>
</evidence>
<dbReference type="Gene3D" id="1.10.8.60">
    <property type="match status" value="1"/>
</dbReference>
<dbReference type="InterPro" id="IPR058031">
    <property type="entry name" value="AAA_lid_NorR"/>
</dbReference>
<dbReference type="NCBIfam" id="TIGR00229">
    <property type="entry name" value="sensory_box"/>
    <property type="match status" value="2"/>
</dbReference>
<evidence type="ECO:0000256" key="2">
    <source>
        <dbReference type="ARBA" id="ARBA00022840"/>
    </source>
</evidence>
<dbReference type="InterPro" id="IPR002078">
    <property type="entry name" value="Sigma_54_int"/>
</dbReference>
<dbReference type="PROSITE" id="PS50112">
    <property type="entry name" value="PAS"/>
    <property type="match status" value="2"/>
</dbReference>
<dbReference type="CDD" id="cd00130">
    <property type="entry name" value="PAS"/>
    <property type="match status" value="2"/>
</dbReference>
<dbReference type="Pfam" id="PF00989">
    <property type="entry name" value="PAS"/>
    <property type="match status" value="1"/>
</dbReference>
<dbReference type="InterPro" id="IPR035965">
    <property type="entry name" value="PAS-like_dom_sf"/>
</dbReference>
<evidence type="ECO:0000259" key="8">
    <source>
        <dbReference type="PROSITE" id="PS50113"/>
    </source>
</evidence>
<organism evidence="9 10">
    <name type="scientific">Thermanaeromonas toyohensis ToBE</name>
    <dbReference type="NCBI Taxonomy" id="698762"/>
    <lineage>
        <taxon>Bacteria</taxon>
        <taxon>Bacillati</taxon>
        <taxon>Bacillota</taxon>
        <taxon>Clostridia</taxon>
        <taxon>Neomoorellales</taxon>
        <taxon>Neomoorellaceae</taxon>
        <taxon>Thermanaeromonas</taxon>
    </lineage>
</organism>
<proteinExistence type="predicted"/>
<name>A0A1W1V5E2_9FIRM</name>
<dbReference type="Pfam" id="PF00158">
    <property type="entry name" value="Sigma54_activat"/>
    <property type="match status" value="1"/>
</dbReference>
<dbReference type="PROSITE" id="PS00688">
    <property type="entry name" value="SIGMA54_INTERACT_3"/>
    <property type="match status" value="1"/>
</dbReference>
<dbReference type="SUPFAM" id="SSF52540">
    <property type="entry name" value="P-loop containing nucleoside triphosphate hydrolases"/>
    <property type="match status" value="1"/>
</dbReference>
<keyword evidence="5" id="KW-0804">Transcription</keyword>
<dbReference type="Pfam" id="PF25601">
    <property type="entry name" value="AAA_lid_14"/>
    <property type="match status" value="1"/>
</dbReference>
<dbReference type="STRING" id="698762.SAMN00808754_0035"/>
<dbReference type="CDD" id="cd00009">
    <property type="entry name" value="AAA"/>
    <property type="match status" value="1"/>
</dbReference>
<dbReference type="GO" id="GO:0005524">
    <property type="term" value="F:ATP binding"/>
    <property type="evidence" value="ECO:0007669"/>
    <property type="project" value="UniProtKB-KW"/>
</dbReference>
<dbReference type="PANTHER" id="PTHR32071:SF121">
    <property type="entry name" value="SIGMA L-DEPENDENT TRANSCRIPTIONAL REGULATOR YQIR-RELATED"/>
    <property type="match status" value="1"/>
</dbReference>
<evidence type="ECO:0000256" key="4">
    <source>
        <dbReference type="ARBA" id="ARBA00023125"/>
    </source>
</evidence>
<dbReference type="InterPro" id="IPR009057">
    <property type="entry name" value="Homeodomain-like_sf"/>
</dbReference>
<dbReference type="InterPro" id="IPR002197">
    <property type="entry name" value="HTH_Fis"/>
</dbReference>
<dbReference type="PROSITE" id="PS50045">
    <property type="entry name" value="SIGMA54_INTERACT_4"/>
    <property type="match status" value="1"/>
</dbReference>
<feature type="domain" description="PAS" evidence="7">
    <location>
        <begin position="1"/>
        <end position="64"/>
    </location>
</feature>
<dbReference type="EMBL" id="LT838272">
    <property type="protein sequence ID" value="SMB88647.1"/>
    <property type="molecule type" value="Genomic_DNA"/>
</dbReference>
<dbReference type="Pfam" id="PF08448">
    <property type="entry name" value="PAS_4"/>
    <property type="match status" value="1"/>
</dbReference>
<dbReference type="RefSeq" id="WP_084662954.1">
    <property type="nucleotide sequence ID" value="NZ_LT838272.1"/>
</dbReference>
<dbReference type="PROSITE" id="PS00676">
    <property type="entry name" value="SIGMA54_INTERACT_2"/>
    <property type="match status" value="1"/>
</dbReference>
<dbReference type="PANTHER" id="PTHR32071">
    <property type="entry name" value="TRANSCRIPTIONAL REGULATORY PROTEIN"/>
    <property type="match status" value="1"/>
</dbReference>
<feature type="domain" description="PAS" evidence="7">
    <location>
        <begin position="111"/>
        <end position="167"/>
    </location>
</feature>
<dbReference type="InterPro" id="IPR025662">
    <property type="entry name" value="Sigma_54_int_dom_ATP-bd_1"/>
</dbReference>
<dbReference type="Gene3D" id="3.30.450.20">
    <property type="entry name" value="PAS domain"/>
    <property type="match status" value="2"/>
</dbReference>
<keyword evidence="10" id="KW-1185">Reference proteome</keyword>
<dbReference type="InterPro" id="IPR025944">
    <property type="entry name" value="Sigma_54_int_dom_CS"/>
</dbReference>
<dbReference type="SMART" id="SM00091">
    <property type="entry name" value="PAS"/>
    <property type="match status" value="2"/>
</dbReference>
<keyword evidence="4" id="KW-0238">DNA-binding</keyword>
<sequence length="568" mass="62990">MGSKYSSGVMAINLEGKIIVFNEAAQRLAGVRASQVLGQPIDKVLPGNPLLAVLKTGERVVKEEKVRDRILLLECFPLQDAAGEIIGAVEILQDITGIKTLEEEVARLKERESLLEAIIDCTQDAISVSDAQGNVVLVNRAYTALTGLKPEEVIGKPATVDIAEGESMHLKVVKTRQPVYGIPMKVGPHKKEVLVNVAPILVAGQLKGSVGVIHDVSEIRRLTRELDKVKRQLRYLHAKYSFEDIIGDSPLMQLAVAQAKKAAGTSATILLRGESGTGKELFAHAIHNASARKEGPFIRVNCAAIPDNLFESELFGYVEGAFTGAKKGGKRGLLEEASGGTIFLDEIAEMSIAMQSKLLRVLQEKEIIRVGDNKPVAIDVRVIAATNSNLEKAVEEKRFREDLYWRLSVFPIFIPPLRQRKEDIPRLARFFVDKYNHEYGRNVKEISPEVLDVLLKYSWPGNVRELENVIARAMINMHYADTVITLEHLPPLEKGVPLASPHQPDRMESLPALENSNLPALVREKEKEIILNALRQTGGNKTRAARQLGIPIRTLYYKLEQYGIKYKH</sequence>
<dbReference type="FunFam" id="3.40.50.300:FF:000006">
    <property type="entry name" value="DNA-binding transcriptional regulator NtrC"/>
    <property type="match status" value="1"/>
</dbReference>
<dbReference type="SUPFAM" id="SSF55785">
    <property type="entry name" value="PYP-like sensor domain (PAS domain)"/>
    <property type="match status" value="2"/>
</dbReference>
<dbReference type="InterPro" id="IPR013767">
    <property type="entry name" value="PAS_fold"/>
</dbReference>
<reference evidence="9 10" key="1">
    <citation type="submission" date="2017-04" db="EMBL/GenBank/DDBJ databases">
        <authorList>
            <person name="Afonso C.L."/>
            <person name="Miller P.J."/>
            <person name="Scott M.A."/>
            <person name="Spackman E."/>
            <person name="Goraichik I."/>
            <person name="Dimitrov K.M."/>
            <person name="Suarez D.L."/>
            <person name="Swayne D.E."/>
        </authorList>
    </citation>
    <scope>NUCLEOTIDE SEQUENCE [LARGE SCALE GENOMIC DNA]</scope>
    <source>
        <strain evidence="9 10">ToBE</strain>
    </source>
</reference>
<evidence type="ECO:0000313" key="9">
    <source>
        <dbReference type="EMBL" id="SMB88647.1"/>
    </source>
</evidence>
<dbReference type="InterPro" id="IPR000014">
    <property type="entry name" value="PAS"/>
</dbReference>